<dbReference type="STRING" id="1797714.A3D04_03100"/>
<proteinExistence type="predicted"/>
<dbReference type="Gene3D" id="1.10.150.20">
    <property type="entry name" value="5' to 3' exonuclease, C-terminal subdomain"/>
    <property type="match status" value="1"/>
</dbReference>
<evidence type="ECO:0000256" key="4">
    <source>
        <dbReference type="ARBA" id="ARBA00022763"/>
    </source>
</evidence>
<dbReference type="Pfam" id="PF14520">
    <property type="entry name" value="HHH_5"/>
    <property type="match status" value="1"/>
</dbReference>
<dbReference type="GO" id="GO:0042578">
    <property type="term" value="F:phosphoric ester hydrolase activity"/>
    <property type="evidence" value="ECO:0007669"/>
    <property type="project" value="TreeGrafter"/>
</dbReference>
<evidence type="ECO:0000256" key="5">
    <source>
        <dbReference type="ARBA" id="ARBA00022932"/>
    </source>
</evidence>
<dbReference type="EMBL" id="MFBD01000040">
    <property type="protein sequence ID" value="OGD88021.1"/>
    <property type="molecule type" value="Genomic_DNA"/>
</dbReference>
<evidence type="ECO:0000313" key="10">
    <source>
        <dbReference type="EMBL" id="OGD88021.1"/>
    </source>
</evidence>
<evidence type="ECO:0000256" key="3">
    <source>
        <dbReference type="ARBA" id="ARBA00022695"/>
    </source>
</evidence>
<keyword evidence="3" id="KW-0548">Nucleotidyltransferase</keyword>
<comment type="caution">
    <text evidence="10">The sequence shown here is derived from an EMBL/GenBank/DDBJ whole genome shotgun (WGS) entry which is preliminary data.</text>
</comment>
<keyword evidence="5" id="KW-0239">DNA-directed DNA polymerase</keyword>
<dbReference type="SMART" id="SM00481">
    <property type="entry name" value="POLIIIAc"/>
    <property type="match status" value="1"/>
</dbReference>
<dbReference type="PANTHER" id="PTHR36928">
    <property type="entry name" value="PHOSPHATASE YCDX-RELATED"/>
    <property type="match status" value="1"/>
</dbReference>
<gene>
    <name evidence="10" type="ORF">A3D04_03100</name>
</gene>
<name>A0A1F5G836_9BACT</name>
<evidence type="ECO:0000256" key="7">
    <source>
        <dbReference type="ARBA" id="ARBA00049244"/>
    </source>
</evidence>
<evidence type="ECO:0000256" key="1">
    <source>
        <dbReference type="ARBA" id="ARBA00012417"/>
    </source>
</evidence>
<dbReference type="PANTHER" id="PTHR36928:SF1">
    <property type="entry name" value="PHOSPHATASE YCDX-RELATED"/>
    <property type="match status" value="1"/>
</dbReference>
<dbReference type="PIRSF" id="PIRSF005047">
    <property type="entry name" value="UCP005047_YshC"/>
    <property type="match status" value="1"/>
</dbReference>
<dbReference type="SUPFAM" id="SSF47802">
    <property type="entry name" value="DNA polymerase beta, N-terminal domain-like"/>
    <property type="match status" value="1"/>
</dbReference>
<comment type="catalytic activity">
    <reaction evidence="7">
        <text>DNA(n) + a 2'-deoxyribonucleoside 5'-triphosphate = DNA(n+1) + diphosphate</text>
        <dbReference type="Rhea" id="RHEA:22508"/>
        <dbReference type="Rhea" id="RHEA-COMP:17339"/>
        <dbReference type="Rhea" id="RHEA-COMP:17340"/>
        <dbReference type="ChEBI" id="CHEBI:33019"/>
        <dbReference type="ChEBI" id="CHEBI:61560"/>
        <dbReference type="ChEBI" id="CHEBI:173112"/>
        <dbReference type="EC" id="2.7.7.7"/>
    </reaction>
</comment>
<dbReference type="Gene3D" id="3.30.460.10">
    <property type="entry name" value="Beta Polymerase, domain 2"/>
    <property type="match status" value="1"/>
</dbReference>
<dbReference type="SUPFAM" id="SSF47781">
    <property type="entry name" value="RuvA domain 2-like"/>
    <property type="match status" value="1"/>
</dbReference>
<keyword evidence="4" id="KW-0227">DNA damage</keyword>
<dbReference type="InterPro" id="IPR022311">
    <property type="entry name" value="PolX-like"/>
</dbReference>
<feature type="domain" description="Polymerase/histidinol phosphatase N-terminal" evidence="8">
    <location>
        <begin position="341"/>
        <end position="427"/>
    </location>
</feature>
<dbReference type="InterPro" id="IPR043519">
    <property type="entry name" value="NT_sf"/>
</dbReference>
<keyword evidence="2" id="KW-0808">Transferase</keyword>
<evidence type="ECO:0000313" key="11">
    <source>
        <dbReference type="Proteomes" id="UP000177369"/>
    </source>
</evidence>
<dbReference type="CDD" id="cd00141">
    <property type="entry name" value="NT_POLXc"/>
    <property type="match status" value="1"/>
</dbReference>
<dbReference type="SUPFAM" id="SSF89550">
    <property type="entry name" value="PHP domain-like"/>
    <property type="match status" value="1"/>
</dbReference>
<dbReference type="SUPFAM" id="SSF81301">
    <property type="entry name" value="Nucleotidyltransferase"/>
    <property type="match status" value="1"/>
</dbReference>
<dbReference type="InterPro" id="IPR050243">
    <property type="entry name" value="PHP_phosphatase"/>
</dbReference>
<dbReference type="AlphaFoldDB" id="A0A1F5G836"/>
<dbReference type="InterPro" id="IPR029398">
    <property type="entry name" value="PolB_thumb"/>
</dbReference>
<dbReference type="InterPro" id="IPR027421">
    <property type="entry name" value="DNA_pol_lamdba_lyase_dom_sf"/>
</dbReference>
<sequence length="580" mass="65509">MKYFSNKDIAKLLKEISAAYEAKGENRFKVVAYDSAATSIEHATSELKDLWEEDKLNTIPGLGKSIQEHLEELFKTGKVKHFDSVKKSLPQGMFPLLDIGGLGPKSAYKLARELNVKNVEDLKRAAKEGKISKLSGFGEKSEEEILTAIAELSIKTTNRYLLTEAFPVAERVLKHLRSHKDCERAEPLGSLRRMVATVGDIDIAVASKNPKAIIEHFKKFKEISRLLDAGPRKSSALLLNGMQVDLLASSPRAFGALLQHFTGSKNHNVHLREYAISKKMSVSDYGIKAGGKLHEFKTEEEFYRFLGMDFIEPELREDSGEIEAALFRKLPKVIEVKDIKGDIHLHSNYPIEPSHDFGKDSFEAIVKRAKELDYEYIGFSDHSPGFSTHSEAQIIKLINRRKDKIEQLKTSSKNIKVLNLLEIDILTNGQLSVPEEGLKLLDGTIAGIHSSHRHNKHMITKRLMTAISSPYVQVISHPTGRLLNQRESYDADWPKVFEACSKSNTLLEINACPNRLDLTDTLIREAIKRGVKLMINTDAHDLKHMDNMRFGVAVARRGWAEKKHIANTLPWVEFRKIFRV</sequence>
<accession>A0A1F5G836</accession>
<dbReference type="Proteomes" id="UP000177369">
    <property type="component" value="Unassembled WGS sequence"/>
</dbReference>
<dbReference type="InterPro" id="IPR047967">
    <property type="entry name" value="PolX_PHP"/>
</dbReference>
<organism evidence="10 11">
    <name type="scientific">Candidatus Curtissbacteria bacterium RIFCSPHIGHO2_02_FULL_40_16b</name>
    <dbReference type="NCBI Taxonomy" id="1797714"/>
    <lineage>
        <taxon>Bacteria</taxon>
        <taxon>Candidatus Curtissiibacteriota</taxon>
    </lineage>
</organism>
<dbReference type="NCBIfam" id="NF006375">
    <property type="entry name" value="PRK08609.1"/>
    <property type="match status" value="1"/>
</dbReference>
<dbReference type="Gene3D" id="3.20.20.140">
    <property type="entry name" value="Metal-dependent hydrolases"/>
    <property type="match status" value="1"/>
</dbReference>
<dbReference type="Pfam" id="PF14716">
    <property type="entry name" value="HHH_8"/>
    <property type="match status" value="1"/>
</dbReference>
<dbReference type="InterPro" id="IPR003141">
    <property type="entry name" value="Pol/His_phosphatase_N"/>
</dbReference>
<dbReference type="InterPro" id="IPR010996">
    <property type="entry name" value="HHH_MUS81"/>
</dbReference>
<dbReference type="Pfam" id="PF14791">
    <property type="entry name" value="DNA_pol_B_thumb"/>
    <property type="match status" value="1"/>
</dbReference>
<dbReference type="GO" id="GO:0008270">
    <property type="term" value="F:zinc ion binding"/>
    <property type="evidence" value="ECO:0007669"/>
    <property type="project" value="TreeGrafter"/>
</dbReference>
<evidence type="ECO:0000259" key="9">
    <source>
        <dbReference type="SMART" id="SM00483"/>
    </source>
</evidence>
<keyword evidence="6" id="KW-0234">DNA repair</keyword>
<reference evidence="10 11" key="1">
    <citation type="journal article" date="2016" name="Nat. Commun.">
        <title>Thousands of microbial genomes shed light on interconnected biogeochemical processes in an aquifer system.</title>
        <authorList>
            <person name="Anantharaman K."/>
            <person name="Brown C.T."/>
            <person name="Hug L.A."/>
            <person name="Sharon I."/>
            <person name="Castelle C.J."/>
            <person name="Probst A.J."/>
            <person name="Thomas B.C."/>
            <person name="Singh A."/>
            <person name="Wilkins M.J."/>
            <person name="Karaoz U."/>
            <person name="Brodie E.L."/>
            <person name="Williams K.H."/>
            <person name="Hubbard S.S."/>
            <person name="Banfield J.F."/>
        </authorList>
    </citation>
    <scope>NUCLEOTIDE SEQUENCE [LARGE SCALE GENOMIC DNA]</scope>
</reference>
<dbReference type="GO" id="GO:0003677">
    <property type="term" value="F:DNA binding"/>
    <property type="evidence" value="ECO:0007669"/>
    <property type="project" value="InterPro"/>
</dbReference>
<dbReference type="InterPro" id="IPR002008">
    <property type="entry name" value="DNA_pol_X_beta-like"/>
</dbReference>
<dbReference type="CDD" id="cd07436">
    <property type="entry name" value="PHP_PolX"/>
    <property type="match status" value="1"/>
</dbReference>
<dbReference type="GO" id="GO:0003887">
    <property type="term" value="F:DNA-directed DNA polymerase activity"/>
    <property type="evidence" value="ECO:0007669"/>
    <property type="project" value="UniProtKB-KW"/>
</dbReference>
<dbReference type="GO" id="GO:0005829">
    <property type="term" value="C:cytosol"/>
    <property type="evidence" value="ECO:0007669"/>
    <property type="project" value="TreeGrafter"/>
</dbReference>
<dbReference type="GO" id="GO:0006281">
    <property type="term" value="P:DNA repair"/>
    <property type="evidence" value="ECO:0007669"/>
    <property type="project" value="UniProtKB-KW"/>
</dbReference>
<evidence type="ECO:0000259" key="8">
    <source>
        <dbReference type="SMART" id="SM00481"/>
    </source>
</evidence>
<evidence type="ECO:0000256" key="6">
    <source>
        <dbReference type="ARBA" id="ARBA00023204"/>
    </source>
</evidence>
<dbReference type="EC" id="2.7.7.7" evidence="1"/>
<dbReference type="InterPro" id="IPR010994">
    <property type="entry name" value="RuvA_2-like"/>
</dbReference>
<protein>
    <recommendedName>
        <fullName evidence="1">DNA-directed DNA polymerase</fullName>
        <ecNumber evidence="1">2.7.7.7</ecNumber>
    </recommendedName>
</protein>
<dbReference type="InterPro" id="IPR002054">
    <property type="entry name" value="DNA-dir_DNA_pol_X"/>
</dbReference>
<dbReference type="InterPro" id="IPR016195">
    <property type="entry name" value="Pol/histidinol_Pase-like"/>
</dbReference>
<dbReference type="PRINTS" id="PR00870">
    <property type="entry name" value="DNAPOLXBETA"/>
</dbReference>
<dbReference type="Gene3D" id="1.10.150.110">
    <property type="entry name" value="DNA polymerase beta, N-terminal domain-like"/>
    <property type="match status" value="1"/>
</dbReference>
<dbReference type="Gene3D" id="3.30.210.10">
    <property type="entry name" value="DNA polymerase, thumb domain"/>
    <property type="match status" value="1"/>
</dbReference>
<dbReference type="InterPro" id="IPR037160">
    <property type="entry name" value="DNA_Pol_thumb_sf"/>
</dbReference>
<feature type="domain" description="DNA-directed DNA polymerase X" evidence="9">
    <location>
        <begin position="4"/>
        <end position="317"/>
    </location>
</feature>
<dbReference type="SMART" id="SM00483">
    <property type="entry name" value="POLXc"/>
    <property type="match status" value="1"/>
</dbReference>
<evidence type="ECO:0000256" key="2">
    <source>
        <dbReference type="ARBA" id="ARBA00022679"/>
    </source>
</evidence>